<dbReference type="EMBL" id="NIDE01000004">
    <property type="protein sequence ID" value="OWK44030.1"/>
    <property type="molecule type" value="Genomic_DNA"/>
</dbReference>
<dbReference type="AlphaFoldDB" id="A0A225DRB1"/>
<comment type="caution">
    <text evidence="1">The sequence shown here is derived from an EMBL/GenBank/DDBJ whole genome shotgun (WGS) entry which is preliminary data.</text>
</comment>
<dbReference type="GO" id="GO:0003677">
    <property type="term" value="F:DNA binding"/>
    <property type="evidence" value="ECO:0007669"/>
    <property type="project" value="InterPro"/>
</dbReference>
<name>A0A225DRB1_9BACT</name>
<reference evidence="2" key="1">
    <citation type="submission" date="2017-06" db="EMBL/GenBank/DDBJ databases">
        <title>Genome analysis of Fimbriiglobus ruber SP5, the first member of the order Planctomycetales with confirmed chitinolytic capability.</title>
        <authorList>
            <person name="Ravin N.V."/>
            <person name="Rakitin A.L."/>
            <person name="Ivanova A.A."/>
            <person name="Beletsky A.V."/>
            <person name="Kulichevskaya I.S."/>
            <person name="Mardanov A.V."/>
            <person name="Dedysh S.N."/>
        </authorList>
    </citation>
    <scope>NUCLEOTIDE SEQUENCE [LARGE SCALE GENOMIC DNA]</scope>
    <source>
        <strain evidence="2">SP5</strain>
    </source>
</reference>
<gene>
    <name evidence="1" type="ORF">FRUB_03629</name>
</gene>
<evidence type="ECO:0000313" key="2">
    <source>
        <dbReference type="Proteomes" id="UP000214646"/>
    </source>
</evidence>
<dbReference type="InterPro" id="IPR010982">
    <property type="entry name" value="Lambda_DNA-bd_dom_sf"/>
</dbReference>
<dbReference type="InterPro" id="IPR001387">
    <property type="entry name" value="Cro/C1-type_HTH"/>
</dbReference>
<dbReference type="SUPFAM" id="SSF47413">
    <property type="entry name" value="lambda repressor-like DNA-binding domains"/>
    <property type="match status" value="1"/>
</dbReference>
<sequence>MTTHQPITTALRKAILDSGLSYLRIEQETGVQRASIMRFVRGTNSLRLDLADKLAVYFELTLTQAPRRKG</sequence>
<evidence type="ECO:0000313" key="1">
    <source>
        <dbReference type="EMBL" id="OWK44030.1"/>
    </source>
</evidence>
<evidence type="ECO:0008006" key="3">
    <source>
        <dbReference type="Google" id="ProtNLM"/>
    </source>
</evidence>
<dbReference type="Proteomes" id="UP000214646">
    <property type="component" value="Unassembled WGS sequence"/>
</dbReference>
<dbReference type="RefSeq" id="WP_088254793.1">
    <property type="nucleotide sequence ID" value="NZ_NIDE01000004.1"/>
</dbReference>
<accession>A0A225DRB1</accession>
<proteinExistence type="predicted"/>
<dbReference type="CDD" id="cd00093">
    <property type="entry name" value="HTH_XRE"/>
    <property type="match status" value="1"/>
</dbReference>
<organism evidence="1 2">
    <name type="scientific">Fimbriiglobus ruber</name>
    <dbReference type="NCBI Taxonomy" id="1908690"/>
    <lineage>
        <taxon>Bacteria</taxon>
        <taxon>Pseudomonadati</taxon>
        <taxon>Planctomycetota</taxon>
        <taxon>Planctomycetia</taxon>
        <taxon>Gemmatales</taxon>
        <taxon>Gemmataceae</taxon>
        <taxon>Fimbriiglobus</taxon>
    </lineage>
</organism>
<keyword evidence="2" id="KW-1185">Reference proteome</keyword>
<protein>
    <recommendedName>
        <fullName evidence="3">HTH cro/C1-type domain-containing protein</fullName>
    </recommendedName>
</protein>
<dbReference type="OrthoDB" id="299762at2"/>